<comment type="caution">
    <text evidence="2">The sequence shown here is derived from an EMBL/GenBank/DDBJ whole genome shotgun (WGS) entry which is preliminary data.</text>
</comment>
<gene>
    <name evidence="2" type="ORF">FYJ60_04965</name>
</gene>
<evidence type="ECO:0000313" key="2">
    <source>
        <dbReference type="EMBL" id="MST81661.1"/>
    </source>
</evidence>
<sequence>MTENGKGVGDHRKEQRMGIRYGREDDRFPRKGRGIVIRTGMAQENPANVSRMNHPVRKSLWISDEGTLDRDRIRAMRQGFCFQSPGDRDRDHRTF</sequence>
<dbReference type="AlphaFoldDB" id="A0A7X2P7P2"/>
<feature type="compositionally biased region" description="Basic and acidic residues" evidence="1">
    <location>
        <begin position="8"/>
        <end position="29"/>
    </location>
</feature>
<evidence type="ECO:0000256" key="1">
    <source>
        <dbReference type="SAM" id="MobiDB-lite"/>
    </source>
</evidence>
<dbReference type="Proteomes" id="UP000466864">
    <property type="component" value="Unassembled WGS sequence"/>
</dbReference>
<dbReference type="EMBL" id="VUMV01000002">
    <property type="protein sequence ID" value="MST81661.1"/>
    <property type="molecule type" value="Genomic_DNA"/>
</dbReference>
<reference evidence="2 3" key="1">
    <citation type="submission" date="2019-08" db="EMBL/GenBank/DDBJ databases">
        <title>In-depth cultivation of the pig gut microbiome towards novel bacterial diversity and tailored functional studies.</title>
        <authorList>
            <person name="Wylensek D."/>
            <person name="Hitch T.C.A."/>
            <person name="Clavel T."/>
        </authorList>
    </citation>
    <scope>NUCLEOTIDE SEQUENCE [LARGE SCALE GENOMIC DNA]</scope>
    <source>
        <strain evidence="2 3">Oil+RF-744-WCA-WT-13</strain>
    </source>
</reference>
<keyword evidence="3" id="KW-1185">Reference proteome</keyword>
<feature type="region of interest" description="Disordered" evidence="1">
    <location>
        <begin position="1"/>
        <end position="32"/>
    </location>
</feature>
<proteinExistence type="predicted"/>
<name>A0A7X2P7P2_9FIRM</name>
<protein>
    <submittedName>
        <fullName evidence="2">Uncharacterized protein</fullName>
    </submittedName>
</protein>
<organism evidence="2 3">
    <name type="scientific">Bilifractor porci</name>
    <dbReference type="NCBI Taxonomy" id="2606636"/>
    <lineage>
        <taxon>Bacteria</taxon>
        <taxon>Bacillati</taxon>
        <taxon>Bacillota</taxon>
        <taxon>Clostridia</taxon>
        <taxon>Lachnospirales</taxon>
        <taxon>Lachnospiraceae</taxon>
        <taxon>Bilifractor</taxon>
    </lineage>
</organism>
<dbReference type="RefSeq" id="WP_154457509.1">
    <property type="nucleotide sequence ID" value="NZ_VUMV01000002.1"/>
</dbReference>
<accession>A0A7X2P7P2</accession>
<evidence type="ECO:0000313" key="3">
    <source>
        <dbReference type="Proteomes" id="UP000466864"/>
    </source>
</evidence>